<dbReference type="PROSITE" id="PS51155">
    <property type="entry name" value="CHIT_BIND_RR_2"/>
    <property type="match status" value="1"/>
</dbReference>
<dbReference type="InterPro" id="IPR031311">
    <property type="entry name" value="CHIT_BIND_RR_consensus"/>
</dbReference>
<feature type="non-terminal residue" evidence="3">
    <location>
        <position position="1"/>
    </location>
</feature>
<dbReference type="EMBL" id="JAANHZ010000813">
    <property type="protein sequence ID" value="KAG5306615.1"/>
    <property type="molecule type" value="Genomic_DNA"/>
</dbReference>
<dbReference type="Pfam" id="PF00379">
    <property type="entry name" value="Chitin_bind_4"/>
    <property type="match status" value="1"/>
</dbReference>
<evidence type="ECO:0000313" key="3">
    <source>
        <dbReference type="EMBL" id="KAG5306615.1"/>
    </source>
</evidence>
<accession>A0A836EL52</accession>
<dbReference type="PROSITE" id="PS00233">
    <property type="entry name" value="CHIT_BIND_RR_1"/>
    <property type="match status" value="1"/>
</dbReference>
<comment type="caution">
    <text evidence="3">The sequence shown here is derived from an EMBL/GenBank/DDBJ whole genome shotgun (WGS) entry which is preliminary data.</text>
</comment>
<dbReference type="InterPro" id="IPR050468">
    <property type="entry name" value="Cuticle_Struct_Prot"/>
</dbReference>
<dbReference type="GO" id="GO:0062129">
    <property type="term" value="C:chitin-based extracellular matrix"/>
    <property type="evidence" value="ECO:0007669"/>
    <property type="project" value="TreeGrafter"/>
</dbReference>
<dbReference type="Proteomes" id="UP000667349">
    <property type="component" value="Unassembled WGS sequence"/>
</dbReference>
<reference evidence="3" key="1">
    <citation type="submission" date="2020-02" db="EMBL/GenBank/DDBJ databases">
        <title>Relaxed selection underlies rapid genomic changes in the transitions from sociality to social parasitism in ants.</title>
        <authorList>
            <person name="Bi X."/>
        </authorList>
    </citation>
    <scope>NUCLEOTIDE SEQUENCE</scope>
    <source>
        <strain evidence="3">BGI-DK2013a</strain>
        <tissue evidence="3">Whole body</tissue>
    </source>
</reference>
<organism evidence="3 4">
    <name type="scientific">Acromyrmex insinuator</name>
    <dbReference type="NCBI Taxonomy" id="230686"/>
    <lineage>
        <taxon>Eukaryota</taxon>
        <taxon>Metazoa</taxon>
        <taxon>Ecdysozoa</taxon>
        <taxon>Arthropoda</taxon>
        <taxon>Hexapoda</taxon>
        <taxon>Insecta</taxon>
        <taxon>Pterygota</taxon>
        <taxon>Neoptera</taxon>
        <taxon>Endopterygota</taxon>
        <taxon>Hymenoptera</taxon>
        <taxon>Apocrita</taxon>
        <taxon>Aculeata</taxon>
        <taxon>Formicoidea</taxon>
        <taxon>Formicidae</taxon>
        <taxon>Myrmicinae</taxon>
        <taxon>Acromyrmex</taxon>
    </lineage>
</organism>
<dbReference type="PANTHER" id="PTHR10380">
    <property type="entry name" value="CUTICLE PROTEIN"/>
    <property type="match status" value="1"/>
</dbReference>
<keyword evidence="4" id="KW-1185">Reference proteome</keyword>
<name>A0A836EL52_9HYME</name>
<sequence length="184" mass="19944">MAIEPWLFLVFGFLYLTIRESGDLRFRIKTHSDLIAITLEISSRSSIGSTDSSHIVTLALVAIALAQQQYPHSPVQPVAAILKQAQDISPEGSYNYAYETENGIAVSEQGSPQPVGPKGDPAVVAQGQFQYTAPDGTPIALQYTADENGFHPQGTHLPIAPQVPEQIQKAIAYVLAHPQPENQQ</sequence>
<feature type="non-terminal residue" evidence="3">
    <location>
        <position position="184"/>
    </location>
</feature>
<proteinExistence type="predicted"/>
<evidence type="ECO:0000313" key="4">
    <source>
        <dbReference type="Proteomes" id="UP000667349"/>
    </source>
</evidence>
<dbReference type="InterPro" id="IPR000618">
    <property type="entry name" value="Insect_cuticle"/>
</dbReference>
<dbReference type="PANTHER" id="PTHR10380:SF238">
    <property type="entry name" value="CUTICULAR PROTEIN 65EA-RELATED"/>
    <property type="match status" value="1"/>
</dbReference>
<evidence type="ECO:0000256" key="2">
    <source>
        <dbReference type="PROSITE-ProRule" id="PRU00497"/>
    </source>
</evidence>
<dbReference type="PRINTS" id="PR00947">
    <property type="entry name" value="CUTICLE"/>
</dbReference>
<gene>
    <name evidence="3" type="primary">Cud1_3</name>
    <name evidence="3" type="ORF">G6Z75_0014498</name>
</gene>
<dbReference type="AlphaFoldDB" id="A0A836EL52"/>
<keyword evidence="1 2" id="KW-0193">Cuticle</keyword>
<protein>
    <submittedName>
        <fullName evidence="3">CUD1 protein</fullName>
    </submittedName>
</protein>
<dbReference type="GO" id="GO:0008010">
    <property type="term" value="F:structural constituent of chitin-based larval cuticle"/>
    <property type="evidence" value="ECO:0007669"/>
    <property type="project" value="TreeGrafter"/>
</dbReference>
<evidence type="ECO:0000256" key="1">
    <source>
        <dbReference type="ARBA" id="ARBA00022460"/>
    </source>
</evidence>